<organism evidence="1 2">
    <name type="scientific">Peptoniphilus ovalis</name>
    <dbReference type="NCBI Taxonomy" id="2841503"/>
    <lineage>
        <taxon>Bacteria</taxon>
        <taxon>Bacillati</taxon>
        <taxon>Bacillota</taxon>
        <taxon>Tissierellia</taxon>
        <taxon>Tissierellales</taxon>
        <taxon>Peptoniphilaceae</taxon>
        <taxon>Peptoniphilus</taxon>
    </lineage>
</organism>
<sequence>MEKERVFIEQGNTIIINSEEYEVLAGIFQGHNITIDQSKFNNGFVEFPKQYVGIIELPNRIIIIKPKVFGLNLSHIMRMYYFVFLNNKVDLDEDIFGIDNNKNLSISELFINELMKIIKIGLPMQYKDFQTTSKFSNGTLDLLNTVVRLQQKKDDPFAVHISNLSKDIEVNRVLYLAYRKIYDLVNENVKGFLDRNFQNISRIDRVHNKPMVTRNIKYCEKALTLAYIIINDMSVSGFGESGFGENILINFDKLFEYFVQKVLIVYTDDNYFTTWNEPHYFGEYNSPDYGITNKTYLPDLLYNYRKTLTGGKCSCILDMKNKTSSPFSNADVYQMCFYSSMLKTNKVILCYPSSEPKESLVLNLSNEGIILSKINAVYINLAGNSSTEFKKNIYSFIKKIYRIIE</sequence>
<dbReference type="EMBL" id="JAHLQO010000003">
    <property type="protein sequence ID" value="MBU5669267.1"/>
    <property type="molecule type" value="Genomic_DNA"/>
</dbReference>
<keyword evidence="2" id="KW-1185">Reference proteome</keyword>
<name>A0ABS6FGG0_9FIRM</name>
<dbReference type="Pfam" id="PF10117">
    <property type="entry name" value="McrBC"/>
    <property type="match status" value="1"/>
</dbReference>
<gene>
    <name evidence="1" type="ORF">KQI68_05350</name>
</gene>
<dbReference type="PANTHER" id="PTHR38733">
    <property type="entry name" value="PROTEIN MCRC"/>
    <property type="match status" value="1"/>
</dbReference>
<proteinExistence type="predicted"/>
<accession>A0ABS6FGG0</accession>
<dbReference type="RefSeq" id="WP_216549103.1">
    <property type="nucleotide sequence ID" value="NZ_JAHLQO010000003.1"/>
</dbReference>
<dbReference type="Proteomes" id="UP000783742">
    <property type="component" value="Unassembled WGS sequence"/>
</dbReference>
<dbReference type="InterPro" id="IPR019292">
    <property type="entry name" value="McrC"/>
</dbReference>
<evidence type="ECO:0000313" key="2">
    <source>
        <dbReference type="Proteomes" id="UP000783742"/>
    </source>
</evidence>
<comment type="caution">
    <text evidence="1">The sequence shown here is derived from an EMBL/GenBank/DDBJ whole genome shotgun (WGS) entry which is preliminary data.</text>
</comment>
<dbReference type="PANTHER" id="PTHR38733:SF1">
    <property type="entry name" value="TYPE IV METHYL-DIRECTED RESTRICTION ENZYME ECOKMCRBC"/>
    <property type="match status" value="1"/>
</dbReference>
<protein>
    <submittedName>
        <fullName evidence="1">McrC family protein</fullName>
    </submittedName>
</protein>
<evidence type="ECO:0000313" key="1">
    <source>
        <dbReference type="EMBL" id="MBU5669267.1"/>
    </source>
</evidence>
<reference evidence="1 2" key="1">
    <citation type="submission" date="2021-06" db="EMBL/GenBank/DDBJ databases">
        <authorList>
            <person name="Sun Q."/>
            <person name="Li D."/>
        </authorList>
    </citation>
    <scope>NUCLEOTIDE SEQUENCE [LARGE SCALE GENOMIC DNA]</scope>
    <source>
        <strain evidence="1 2">MSJ-1</strain>
    </source>
</reference>